<keyword evidence="4 7" id="KW-0812">Transmembrane</keyword>
<dbReference type="EMBL" id="JAYMYQ010000003">
    <property type="protein sequence ID" value="KAK7345818.1"/>
    <property type="molecule type" value="Genomic_DNA"/>
</dbReference>
<comment type="similarity">
    <text evidence="3 7">Belongs to the PRA1 family.</text>
</comment>
<gene>
    <name evidence="9" type="ORF">VNO77_16430</name>
</gene>
<feature type="transmembrane region" description="Helical" evidence="7">
    <location>
        <begin position="125"/>
        <end position="158"/>
    </location>
</feature>
<evidence type="ECO:0000313" key="9">
    <source>
        <dbReference type="EMBL" id="KAK7345818.1"/>
    </source>
</evidence>
<sequence length="266" mass="29764">MSSIYPTPPSPRYSSMPSTSTSPYSVSRATTSSGFPTRRPWEEVFAFYSFTRPYSIGEATLRMKRNLSHFRVNYAMIALFIVFLSLLWHPISLIVFLAVFVAWFFLYFFRDGPVVVLGRILDDRLILAVLSAVTVVALVLTGVWLNVLVSALIAATVVALHATFRSTEDLYVDELEIFDGGLLSVVGGSPTKRTGGSLRMIVLFSVVSLEIGMGSFVGLSFFFMVLEPIIEWVLYGVAWTAVVLRFDFVQLNFHVSCHEDELPNLF</sequence>
<evidence type="ECO:0000256" key="5">
    <source>
        <dbReference type="ARBA" id="ARBA00022989"/>
    </source>
</evidence>
<keyword evidence="5 7" id="KW-1133">Transmembrane helix</keyword>
<dbReference type="PANTHER" id="PTHR19317:SF84">
    <property type="entry name" value="PRA1 FAMILY PROTEIN"/>
    <property type="match status" value="1"/>
</dbReference>
<protein>
    <recommendedName>
        <fullName evidence="7">PRA1 family protein</fullName>
    </recommendedName>
</protein>
<evidence type="ECO:0000313" key="10">
    <source>
        <dbReference type="Proteomes" id="UP001367508"/>
    </source>
</evidence>
<proteinExistence type="inferred from homology"/>
<evidence type="ECO:0000256" key="7">
    <source>
        <dbReference type="RuleBase" id="RU363107"/>
    </source>
</evidence>
<feature type="transmembrane region" description="Helical" evidence="7">
    <location>
        <begin position="229"/>
        <end position="246"/>
    </location>
</feature>
<feature type="transmembrane region" description="Helical" evidence="7">
    <location>
        <begin position="201"/>
        <end position="223"/>
    </location>
</feature>
<organism evidence="9 10">
    <name type="scientific">Canavalia gladiata</name>
    <name type="common">Sword bean</name>
    <name type="synonym">Dolichos gladiatus</name>
    <dbReference type="NCBI Taxonomy" id="3824"/>
    <lineage>
        <taxon>Eukaryota</taxon>
        <taxon>Viridiplantae</taxon>
        <taxon>Streptophyta</taxon>
        <taxon>Embryophyta</taxon>
        <taxon>Tracheophyta</taxon>
        <taxon>Spermatophyta</taxon>
        <taxon>Magnoliopsida</taxon>
        <taxon>eudicotyledons</taxon>
        <taxon>Gunneridae</taxon>
        <taxon>Pentapetalae</taxon>
        <taxon>rosids</taxon>
        <taxon>fabids</taxon>
        <taxon>Fabales</taxon>
        <taxon>Fabaceae</taxon>
        <taxon>Papilionoideae</taxon>
        <taxon>50 kb inversion clade</taxon>
        <taxon>NPAAA clade</taxon>
        <taxon>indigoferoid/millettioid clade</taxon>
        <taxon>Phaseoleae</taxon>
        <taxon>Canavalia</taxon>
    </lineage>
</organism>
<feature type="region of interest" description="Disordered" evidence="8">
    <location>
        <begin position="1"/>
        <end position="35"/>
    </location>
</feature>
<dbReference type="AlphaFoldDB" id="A0AAN9M5V1"/>
<dbReference type="GO" id="GO:0016192">
    <property type="term" value="P:vesicle-mediated transport"/>
    <property type="evidence" value="ECO:0007669"/>
    <property type="project" value="TreeGrafter"/>
</dbReference>
<name>A0AAN9M5V1_CANGL</name>
<feature type="compositionally biased region" description="Low complexity" evidence="8">
    <location>
        <begin position="12"/>
        <end position="27"/>
    </location>
</feature>
<dbReference type="Proteomes" id="UP001367508">
    <property type="component" value="Unassembled WGS sequence"/>
</dbReference>
<keyword evidence="6 7" id="KW-0472">Membrane</keyword>
<dbReference type="InterPro" id="IPR004895">
    <property type="entry name" value="Prenylated_rab_accept_PRA1"/>
</dbReference>
<feature type="compositionally biased region" description="Pro residues" evidence="8">
    <location>
        <begin position="1"/>
        <end position="11"/>
    </location>
</feature>
<evidence type="ECO:0000256" key="6">
    <source>
        <dbReference type="ARBA" id="ARBA00023136"/>
    </source>
</evidence>
<evidence type="ECO:0000256" key="4">
    <source>
        <dbReference type="ARBA" id="ARBA00022692"/>
    </source>
</evidence>
<dbReference type="Pfam" id="PF03208">
    <property type="entry name" value="PRA1"/>
    <property type="match status" value="1"/>
</dbReference>
<comment type="subcellular location">
    <subcellularLocation>
        <location evidence="2">Endomembrane system</location>
        <topology evidence="2">Multi-pass membrane protein</topology>
    </subcellularLocation>
    <subcellularLocation>
        <location evidence="7">Membrane</location>
        <topology evidence="7">Multi-pass membrane protein</topology>
    </subcellularLocation>
</comment>
<evidence type="ECO:0000256" key="2">
    <source>
        <dbReference type="ARBA" id="ARBA00004127"/>
    </source>
</evidence>
<evidence type="ECO:0000256" key="8">
    <source>
        <dbReference type="SAM" id="MobiDB-lite"/>
    </source>
</evidence>
<comment type="caution">
    <text evidence="9">The sequence shown here is derived from an EMBL/GenBank/DDBJ whole genome shotgun (WGS) entry which is preliminary data.</text>
</comment>
<evidence type="ECO:0000256" key="3">
    <source>
        <dbReference type="ARBA" id="ARBA00006483"/>
    </source>
</evidence>
<keyword evidence="10" id="KW-1185">Reference proteome</keyword>
<reference evidence="9 10" key="1">
    <citation type="submission" date="2024-01" db="EMBL/GenBank/DDBJ databases">
        <title>The genomes of 5 underutilized Papilionoideae crops provide insights into root nodulation and disease resistanc.</title>
        <authorList>
            <person name="Jiang F."/>
        </authorList>
    </citation>
    <scope>NUCLEOTIDE SEQUENCE [LARGE SCALE GENOMIC DNA]</scope>
    <source>
        <strain evidence="9">LVBAO_FW01</strain>
        <tissue evidence="9">Leaves</tissue>
    </source>
</reference>
<dbReference type="PANTHER" id="PTHR19317">
    <property type="entry name" value="PRENYLATED RAB ACCEPTOR 1-RELATED"/>
    <property type="match status" value="1"/>
</dbReference>
<keyword evidence="7" id="KW-0813">Transport</keyword>
<dbReference type="GO" id="GO:0005783">
    <property type="term" value="C:endoplasmic reticulum"/>
    <property type="evidence" value="ECO:0007669"/>
    <property type="project" value="TreeGrafter"/>
</dbReference>
<feature type="transmembrane region" description="Helical" evidence="7">
    <location>
        <begin position="72"/>
        <end position="105"/>
    </location>
</feature>
<dbReference type="GO" id="GO:0005794">
    <property type="term" value="C:Golgi apparatus"/>
    <property type="evidence" value="ECO:0007669"/>
    <property type="project" value="TreeGrafter"/>
</dbReference>
<comment type="function">
    <text evidence="1 7">May be involved in both secretory and endocytic intracellular trafficking in the endosomal/prevacuolar compartments.</text>
</comment>
<evidence type="ECO:0000256" key="1">
    <source>
        <dbReference type="ARBA" id="ARBA00002501"/>
    </source>
</evidence>
<dbReference type="GO" id="GO:0016020">
    <property type="term" value="C:membrane"/>
    <property type="evidence" value="ECO:0007669"/>
    <property type="project" value="UniProtKB-SubCell"/>
</dbReference>
<accession>A0AAN9M5V1</accession>